<dbReference type="Proteomes" id="UP000576792">
    <property type="component" value="Unassembled WGS sequence"/>
</dbReference>
<proteinExistence type="predicted"/>
<keyword evidence="1" id="KW-0732">Signal</keyword>
<evidence type="ECO:0000256" key="1">
    <source>
        <dbReference type="SAM" id="SignalP"/>
    </source>
</evidence>
<keyword evidence="3" id="KW-1185">Reference proteome</keyword>
<evidence type="ECO:0000313" key="3">
    <source>
        <dbReference type="Proteomes" id="UP000576792"/>
    </source>
</evidence>
<reference evidence="2 3" key="1">
    <citation type="submission" date="2020-03" db="EMBL/GenBank/DDBJ databases">
        <title>Sequencing the genomes of 1000 actinobacteria strains.</title>
        <authorList>
            <person name="Klenk H.-P."/>
        </authorList>
    </citation>
    <scope>NUCLEOTIDE SEQUENCE [LARGE SCALE GENOMIC DNA]</scope>
    <source>
        <strain evidence="2 3">DSM 18964</strain>
    </source>
</reference>
<sequence length="100" mass="10660">MATRRIVALAASLSCALALFGCTGIEEPPELDRQPKQVGTKLDAVDASDLQLPLIVEPLELVEPGWDLGVQHHDDVFLSAGSGDDRLDFSAVDSSGTTLW</sequence>
<evidence type="ECO:0000313" key="2">
    <source>
        <dbReference type="EMBL" id="NJC56352.1"/>
    </source>
</evidence>
<name>A0A846S4B7_9MICO</name>
<dbReference type="AlphaFoldDB" id="A0A846S4B7"/>
<dbReference type="PROSITE" id="PS51257">
    <property type="entry name" value="PROKAR_LIPOPROTEIN"/>
    <property type="match status" value="1"/>
</dbReference>
<dbReference type="RefSeq" id="WP_167950240.1">
    <property type="nucleotide sequence ID" value="NZ_BAAAPQ010000026.1"/>
</dbReference>
<gene>
    <name evidence="2" type="ORF">BKA07_001387</name>
</gene>
<comment type="caution">
    <text evidence="2">The sequence shown here is derived from an EMBL/GenBank/DDBJ whole genome shotgun (WGS) entry which is preliminary data.</text>
</comment>
<organism evidence="2 3">
    <name type="scientific">Brevibacterium marinum</name>
    <dbReference type="NCBI Taxonomy" id="418643"/>
    <lineage>
        <taxon>Bacteria</taxon>
        <taxon>Bacillati</taxon>
        <taxon>Actinomycetota</taxon>
        <taxon>Actinomycetes</taxon>
        <taxon>Micrococcales</taxon>
        <taxon>Brevibacteriaceae</taxon>
        <taxon>Brevibacterium</taxon>
    </lineage>
</organism>
<feature type="signal peptide" evidence="1">
    <location>
        <begin position="1"/>
        <end position="20"/>
    </location>
</feature>
<dbReference type="EMBL" id="JAATJN010000001">
    <property type="protein sequence ID" value="NJC56352.1"/>
    <property type="molecule type" value="Genomic_DNA"/>
</dbReference>
<protein>
    <submittedName>
        <fullName evidence="2">Uncharacterized protein</fullName>
    </submittedName>
</protein>
<accession>A0A846S4B7</accession>
<feature type="chain" id="PRO_5038417169" evidence="1">
    <location>
        <begin position="21"/>
        <end position="100"/>
    </location>
</feature>